<dbReference type="GO" id="GO:0046872">
    <property type="term" value="F:metal ion binding"/>
    <property type="evidence" value="ECO:0007669"/>
    <property type="project" value="UniProtKB-KW"/>
</dbReference>
<accession>A0A136JG94</accession>
<dbReference type="Gene3D" id="3.40.720.10">
    <property type="entry name" value="Alkaline Phosphatase, subunit A"/>
    <property type="match status" value="1"/>
</dbReference>
<dbReference type="PANTHER" id="PTHR42693">
    <property type="entry name" value="ARYLSULFATASE FAMILY MEMBER"/>
    <property type="match status" value="1"/>
</dbReference>
<dbReference type="OrthoDB" id="103349at2759"/>
<dbReference type="PANTHER" id="PTHR42693:SF33">
    <property type="entry name" value="ARYLSULFATASE"/>
    <property type="match status" value="1"/>
</dbReference>
<gene>
    <name evidence="7" type="ORF">Micbo1qcDRAFT_144531</name>
</gene>
<feature type="region of interest" description="Disordered" evidence="5">
    <location>
        <begin position="268"/>
        <end position="289"/>
    </location>
</feature>
<dbReference type="GO" id="GO:0004065">
    <property type="term" value="F:arylsulfatase activity"/>
    <property type="evidence" value="ECO:0007669"/>
    <property type="project" value="TreeGrafter"/>
</dbReference>
<sequence length="561" mass="62855">MSPAKRPNFLIVVAHDLGYSDTSPYGSEIQTPALDRLAREGVLMTDFHTAVACSPTRAMLMSGTDSHMAGLSQLAEDIKLNRHYQGRPAYESYLNQRVAALPELLRDAGYHTIMSGKWHLGTKAHLSPHARGFDKSFVYLAGSGNHFNDEPQLGDFVDYLYRHPAVDSEGLWMRDGTFLDRRKDLPADFYSTKTFTDELIQYLDDRTPQDREKPFFAYLSFTAPHWPLHAPQEVIDKYKGQYNDGPEALRARRIQTLVEQGLVARGVGTSPSATKGGAAVDTPWENMPEHERRVSSRCMETYAAMVDLIDQNVGRVIDRLEKTGELNNTFVLFMSDNGAEGKMLEALPVTAGVPLVHILKTFYDNSVQNIGNADSFVWYGPRWAGAAAAPTKGSARSAIRSPCIIRYPRMITPQLDGRAITNEFTTVMDILPTILDLAGVQHPGAYYRQRAIAPLRGRSWMPYLTGRAATVHNGGSQDISGWELFGRRALRRGKWKAVFAPAPQGSNSWELYDVSEDVMERNNLSRQEPEVLSQLLMEWEKYYSETGMYDPGVEANRYAVS</sequence>
<dbReference type="PROSITE" id="PS00149">
    <property type="entry name" value="SULFATASE_2"/>
    <property type="match status" value="1"/>
</dbReference>
<dbReference type="InterPro" id="IPR017850">
    <property type="entry name" value="Alkaline_phosphatase_core_sf"/>
</dbReference>
<evidence type="ECO:0000256" key="3">
    <source>
        <dbReference type="ARBA" id="ARBA00022801"/>
    </source>
</evidence>
<proteinExistence type="inferred from homology"/>
<evidence type="ECO:0000256" key="1">
    <source>
        <dbReference type="ARBA" id="ARBA00008779"/>
    </source>
</evidence>
<keyword evidence="2" id="KW-0479">Metal-binding</keyword>
<dbReference type="SUPFAM" id="SSF53649">
    <property type="entry name" value="Alkaline phosphatase-like"/>
    <property type="match status" value="1"/>
</dbReference>
<keyword evidence="3" id="KW-0378">Hydrolase</keyword>
<name>A0A136JG94_9PEZI</name>
<evidence type="ECO:0000313" key="7">
    <source>
        <dbReference type="EMBL" id="KXJ96180.1"/>
    </source>
</evidence>
<feature type="domain" description="Sulfatase N-terminal" evidence="6">
    <location>
        <begin position="7"/>
        <end position="440"/>
    </location>
</feature>
<dbReference type="InterPro" id="IPR050738">
    <property type="entry name" value="Sulfatase"/>
</dbReference>
<keyword evidence="8" id="KW-1185">Reference proteome</keyword>
<dbReference type="InParanoid" id="A0A136JG94"/>
<evidence type="ECO:0000313" key="8">
    <source>
        <dbReference type="Proteomes" id="UP000070501"/>
    </source>
</evidence>
<evidence type="ECO:0000256" key="4">
    <source>
        <dbReference type="ARBA" id="ARBA00022837"/>
    </source>
</evidence>
<comment type="similarity">
    <text evidence="1">Belongs to the sulfatase family.</text>
</comment>
<keyword evidence="4" id="KW-0106">Calcium</keyword>
<dbReference type="STRING" id="196109.A0A136JG94"/>
<protein>
    <submittedName>
        <fullName evidence="7">Putative arylsulfatase</fullName>
    </submittedName>
</protein>
<dbReference type="InterPro" id="IPR024607">
    <property type="entry name" value="Sulfatase_CS"/>
</dbReference>
<dbReference type="CDD" id="cd16025">
    <property type="entry name" value="PAS_like"/>
    <property type="match status" value="1"/>
</dbReference>
<organism evidence="7 8">
    <name type="scientific">Microdochium bolleyi</name>
    <dbReference type="NCBI Taxonomy" id="196109"/>
    <lineage>
        <taxon>Eukaryota</taxon>
        <taxon>Fungi</taxon>
        <taxon>Dikarya</taxon>
        <taxon>Ascomycota</taxon>
        <taxon>Pezizomycotina</taxon>
        <taxon>Sordariomycetes</taxon>
        <taxon>Xylariomycetidae</taxon>
        <taxon>Xylariales</taxon>
        <taxon>Microdochiaceae</taxon>
        <taxon>Microdochium</taxon>
    </lineage>
</organism>
<dbReference type="Proteomes" id="UP000070501">
    <property type="component" value="Unassembled WGS sequence"/>
</dbReference>
<dbReference type="Pfam" id="PF00884">
    <property type="entry name" value="Sulfatase"/>
    <property type="match status" value="1"/>
</dbReference>
<evidence type="ECO:0000259" key="6">
    <source>
        <dbReference type="Pfam" id="PF00884"/>
    </source>
</evidence>
<dbReference type="Gene3D" id="3.30.1120.10">
    <property type="match status" value="1"/>
</dbReference>
<dbReference type="AlphaFoldDB" id="A0A136JG94"/>
<reference evidence="8" key="1">
    <citation type="submission" date="2016-02" db="EMBL/GenBank/DDBJ databases">
        <title>Draft genome sequence of Microdochium bolleyi, a fungal endophyte of beachgrass.</title>
        <authorList>
            <consortium name="DOE Joint Genome Institute"/>
            <person name="David A.S."/>
            <person name="May G."/>
            <person name="Haridas S."/>
            <person name="Lim J."/>
            <person name="Wang M."/>
            <person name="Labutti K."/>
            <person name="Lipzen A."/>
            <person name="Barry K."/>
            <person name="Grigoriev I.V."/>
        </authorList>
    </citation>
    <scope>NUCLEOTIDE SEQUENCE [LARGE SCALE GENOMIC DNA]</scope>
    <source>
        <strain evidence="8">J235TASD1</strain>
    </source>
</reference>
<dbReference type="InterPro" id="IPR000917">
    <property type="entry name" value="Sulfatase_N"/>
</dbReference>
<dbReference type="EMBL" id="KQ964246">
    <property type="protein sequence ID" value="KXJ96180.1"/>
    <property type="molecule type" value="Genomic_DNA"/>
</dbReference>
<evidence type="ECO:0000256" key="5">
    <source>
        <dbReference type="SAM" id="MobiDB-lite"/>
    </source>
</evidence>
<evidence type="ECO:0000256" key="2">
    <source>
        <dbReference type="ARBA" id="ARBA00022723"/>
    </source>
</evidence>